<organism evidence="1 2">
    <name type="scientific">Ambispora leptoticha</name>
    <dbReference type="NCBI Taxonomy" id="144679"/>
    <lineage>
        <taxon>Eukaryota</taxon>
        <taxon>Fungi</taxon>
        <taxon>Fungi incertae sedis</taxon>
        <taxon>Mucoromycota</taxon>
        <taxon>Glomeromycotina</taxon>
        <taxon>Glomeromycetes</taxon>
        <taxon>Archaeosporales</taxon>
        <taxon>Ambisporaceae</taxon>
        <taxon>Ambispora</taxon>
    </lineage>
</organism>
<protein>
    <submittedName>
        <fullName evidence="1">14092_t:CDS:1</fullName>
    </submittedName>
</protein>
<name>A0A9N9FLK2_9GLOM</name>
<evidence type="ECO:0000313" key="1">
    <source>
        <dbReference type="EMBL" id="CAG8541846.1"/>
    </source>
</evidence>
<dbReference type="Proteomes" id="UP000789508">
    <property type="component" value="Unassembled WGS sequence"/>
</dbReference>
<evidence type="ECO:0000313" key="2">
    <source>
        <dbReference type="Proteomes" id="UP000789508"/>
    </source>
</evidence>
<accession>A0A9N9FLK2</accession>
<reference evidence="1" key="1">
    <citation type="submission" date="2021-06" db="EMBL/GenBank/DDBJ databases">
        <authorList>
            <person name="Kallberg Y."/>
            <person name="Tangrot J."/>
            <person name="Rosling A."/>
        </authorList>
    </citation>
    <scope>NUCLEOTIDE SEQUENCE</scope>
    <source>
        <strain evidence="1">FL130A</strain>
    </source>
</reference>
<keyword evidence="2" id="KW-1185">Reference proteome</keyword>
<comment type="caution">
    <text evidence="1">The sequence shown here is derived from an EMBL/GenBank/DDBJ whole genome shotgun (WGS) entry which is preliminary data.</text>
</comment>
<proteinExistence type="predicted"/>
<sequence length="59" mass="6971">MTKRKTGDRVKYEKDGTKYDGIIKHVFDYDPKDKRGQKYSVTDPNADTIIVYEDEIKQE</sequence>
<dbReference type="AlphaFoldDB" id="A0A9N9FLK2"/>
<dbReference type="EMBL" id="CAJVPS010001535">
    <property type="protein sequence ID" value="CAG8541846.1"/>
    <property type="molecule type" value="Genomic_DNA"/>
</dbReference>
<gene>
    <name evidence="1" type="ORF">ALEPTO_LOCUS5449</name>
</gene>